<keyword evidence="4" id="KW-1185">Reference proteome</keyword>
<keyword evidence="3" id="KW-0675">Receptor</keyword>
<protein>
    <submittedName>
        <fullName evidence="3">Glycine receptor subunit beta</fullName>
    </submittedName>
</protein>
<dbReference type="InterPro" id="IPR036734">
    <property type="entry name" value="Neur_chan_lig-bd_sf"/>
</dbReference>
<evidence type="ECO:0000256" key="2">
    <source>
        <dbReference type="SAM" id="Phobius"/>
    </source>
</evidence>
<name>A0A6A4VGB7_AMPAM</name>
<dbReference type="GO" id="GO:0016020">
    <property type="term" value="C:membrane"/>
    <property type="evidence" value="ECO:0007669"/>
    <property type="project" value="UniProtKB-SubCell"/>
</dbReference>
<gene>
    <name evidence="3" type="primary">Glrb</name>
    <name evidence="3" type="ORF">FJT64_009102</name>
</gene>
<dbReference type="InterPro" id="IPR038050">
    <property type="entry name" value="Neuro_actylchol_rec"/>
</dbReference>
<feature type="transmembrane region" description="Helical" evidence="2">
    <location>
        <begin position="180"/>
        <end position="202"/>
    </location>
</feature>
<organism evidence="3 4">
    <name type="scientific">Amphibalanus amphitrite</name>
    <name type="common">Striped barnacle</name>
    <name type="synonym">Balanus amphitrite</name>
    <dbReference type="NCBI Taxonomy" id="1232801"/>
    <lineage>
        <taxon>Eukaryota</taxon>
        <taxon>Metazoa</taxon>
        <taxon>Ecdysozoa</taxon>
        <taxon>Arthropoda</taxon>
        <taxon>Crustacea</taxon>
        <taxon>Multicrustacea</taxon>
        <taxon>Cirripedia</taxon>
        <taxon>Thoracica</taxon>
        <taxon>Thoracicalcarea</taxon>
        <taxon>Balanomorpha</taxon>
        <taxon>Balanoidea</taxon>
        <taxon>Balanidae</taxon>
        <taxon>Amphibalaninae</taxon>
        <taxon>Amphibalanus</taxon>
    </lineage>
</organism>
<dbReference type="InterPro" id="IPR036719">
    <property type="entry name" value="Neuro-gated_channel_TM_sf"/>
</dbReference>
<feature type="transmembrane region" description="Helical" evidence="2">
    <location>
        <begin position="286"/>
        <end position="303"/>
    </location>
</feature>
<dbReference type="PANTHER" id="PTHR18945">
    <property type="entry name" value="NEUROTRANSMITTER GATED ION CHANNEL"/>
    <property type="match status" value="1"/>
</dbReference>
<dbReference type="SUPFAM" id="SSF90112">
    <property type="entry name" value="Neurotransmitter-gated ion-channel transmembrane pore"/>
    <property type="match status" value="1"/>
</dbReference>
<evidence type="ECO:0000313" key="3">
    <source>
        <dbReference type="EMBL" id="KAF0292985.1"/>
    </source>
</evidence>
<dbReference type="Gene3D" id="1.20.58.390">
    <property type="entry name" value="Neurotransmitter-gated ion-channel transmembrane domain"/>
    <property type="match status" value="1"/>
</dbReference>
<sequence length="318" mass="35215">MDVVAIHAQFALISLLEVSESRSEIVFSCFLKASWIADQAHSGQEDPFKPRLIPAGARRVDNAGFLTPVVSVHRIGERFHQVAMVTVTQPCGFDYGLFPFDTQTCLIRISPARADATLARSENASDVQVEPGYNSFQHEFTARVQKAEDWSPVGAAAGAGQPHEALAVRVRLRRRLWPQLVRLFAPSGLLVMASWLAALIPASLIRSRLPITILSLLTLLLACDTARQSEPASSGPGTAGHVWETGCLLFSLVSVLEAVLDMHLLVRAVTRGDPAAERTERRGARIYFWTYALSWTVFCLAYWRAYVPSWRRSLDDDE</sequence>
<dbReference type="GO" id="GO:0004888">
    <property type="term" value="F:transmembrane signaling receptor activity"/>
    <property type="evidence" value="ECO:0007669"/>
    <property type="project" value="InterPro"/>
</dbReference>
<dbReference type="AlphaFoldDB" id="A0A6A4VGB7"/>
<reference evidence="3 4" key="1">
    <citation type="submission" date="2019-07" db="EMBL/GenBank/DDBJ databases">
        <title>Draft genome assembly of a fouling barnacle, Amphibalanus amphitrite (Darwin, 1854): The first reference genome for Thecostraca.</title>
        <authorList>
            <person name="Kim W."/>
        </authorList>
    </citation>
    <scope>NUCLEOTIDE SEQUENCE [LARGE SCALE GENOMIC DNA]</scope>
    <source>
        <strain evidence="3">SNU_AA5</strain>
        <tissue evidence="3">Soma without cirri and trophi</tissue>
    </source>
</reference>
<dbReference type="Proteomes" id="UP000440578">
    <property type="component" value="Unassembled WGS sequence"/>
</dbReference>
<dbReference type="InterPro" id="IPR006201">
    <property type="entry name" value="Neur_channel"/>
</dbReference>
<evidence type="ECO:0000313" key="4">
    <source>
        <dbReference type="Proteomes" id="UP000440578"/>
    </source>
</evidence>
<dbReference type="GO" id="GO:0005230">
    <property type="term" value="F:extracellular ligand-gated monoatomic ion channel activity"/>
    <property type="evidence" value="ECO:0007669"/>
    <property type="project" value="InterPro"/>
</dbReference>
<dbReference type="Gene3D" id="2.70.170.10">
    <property type="entry name" value="Neurotransmitter-gated ion-channel ligand-binding domain"/>
    <property type="match status" value="1"/>
</dbReference>
<keyword evidence="2" id="KW-0472">Membrane</keyword>
<proteinExistence type="predicted"/>
<keyword evidence="2" id="KW-0812">Transmembrane</keyword>
<evidence type="ECO:0000256" key="1">
    <source>
        <dbReference type="ARBA" id="ARBA00004141"/>
    </source>
</evidence>
<accession>A0A6A4VGB7</accession>
<dbReference type="EMBL" id="VIIS01001781">
    <property type="protein sequence ID" value="KAF0292985.1"/>
    <property type="molecule type" value="Genomic_DNA"/>
</dbReference>
<comment type="subcellular location">
    <subcellularLocation>
        <location evidence="1">Membrane</location>
        <topology evidence="1">Multi-pass membrane protein</topology>
    </subcellularLocation>
</comment>
<comment type="caution">
    <text evidence="3">The sequence shown here is derived from an EMBL/GenBank/DDBJ whole genome shotgun (WGS) entry which is preliminary data.</text>
</comment>
<dbReference type="SUPFAM" id="SSF63712">
    <property type="entry name" value="Nicotinic receptor ligand binding domain-like"/>
    <property type="match status" value="1"/>
</dbReference>
<keyword evidence="2" id="KW-1133">Transmembrane helix</keyword>